<dbReference type="FunFam" id="1.20.1270.50:FF:000003">
    <property type="entry name" value="Alpha-mannosidase"/>
    <property type="match status" value="1"/>
</dbReference>
<dbReference type="Gene3D" id="1.20.1270.50">
    <property type="entry name" value="Glycoside hydrolase family 38, central domain"/>
    <property type="match status" value="2"/>
</dbReference>
<dbReference type="InterPro" id="IPR050843">
    <property type="entry name" value="Glycosyl_Hydrlase_38"/>
</dbReference>
<dbReference type="AlphaFoldDB" id="A0AAW2HY93"/>
<dbReference type="GO" id="GO:0006013">
    <property type="term" value="P:mannose metabolic process"/>
    <property type="evidence" value="ECO:0007669"/>
    <property type="project" value="InterPro"/>
</dbReference>
<dbReference type="InterPro" id="IPR027291">
    <property type="entry name" value="Glyco_hydro_38_N_sf"/>
</dbReference>
<dbReference type="Pfam" id="PF21260">
    <property type="entry name" value="Laman-like_dom"/>
    <property type="match status" value="1"/>
</dbReference>
<keyword evidence="4" id="KW-0378">Hydrolase</keyword>
<organism evidence="10">
    <name type="scientific">Menopon gallinae</name>
    <name type="common">poultry shaft louse</name>
    <dbReference type="NCBI Taxonomy" id="328185"/>
    <lineage>
        <taxon>Eukaryota</taxon>
        <taxon>Metazoa</taxon>
        <taxon>Ecdysozoa</taxon>
        <taxon>Arthropoda</taxon>
        <taxon>Hexapoda</taxon>
        <taxon>Insecta</taxon>
        <taxon>Pterygota</taxon>
        <taxon>Neoptera</taxon>
        <taxon>Paraneoptera</taxon>
        <taxon>Psocodea</taxon>
        <taxon>Troctomorpha</taxon>
        <taxon>Phthiraptera</taxon>
        <taxon>Amblycera</taxon>
        <taxon>Menoponidae</taxon>
        <taxon>Menopon</taxon>
    </lineage>
</organism>
<dbReference type="Gene3D" id="2.60.40.1180">
    <property type="entry name" value="Golgi alpha-mannosidase II"/>
    <property type="match status" value="1"/>
</dbReference>
<keyword evidence="8" id="KW-1133">Transmembrane helix</keyword>
<evidence type="ECO:0000256" key="3">
    <source>
        <dbReference type="ARBA" id="ARBA00022723"/>
    </source>
</evidence>
<keyword evidence="8" id="KW-0472">Membrane</keyword>
<dbReference type="InterPro" id="IPR011330">
    <property type="entry name" value="Glyco_hydro/deAcase_b/a-brl"/>
</dbReference>
<sequence length="598" mass="69515">MAVPEVVKRRLTFSRHSRGIGRSVSLTRFVIGLMSVIVGISAVTGIVYFATRNYEWINVHLIPHTHDDVGWLRTPEDYYDFSVRWILTHVVEELQKNSERKFVYVETYFFWKWWNQQSEETKQVVKRLVKNGQLEMIGGGFSMSDEAVVHYQSFIDQSTWGFRLINDTFGRDVDLHIAWQIDTFGHSKELASLLALMGFDTLFFARIDCDDRKHRKAKKLMEFVWNANRNLGSAGEIFTSIFYDHYSAPKGFDFETEPVEYPIDLKEFAVYAREHAETLRTNNILVPMGDDFRFFYADNYFQKIDELIRGFSVNQQFKLNVFYSTPSRYVQAVRESESVWPIFSGDFFPYGSEEHTYWTGYYTSRPSLKYFERITNNFLQITKQLLVFSSLGYEFFSELNILREAMGVLQHHDAVSGTSRQSVTDHYVELLSDGIRSCTEPVNRALKRLMGATEDDERLMYESCLLLNISECTVSTESSRFVVTVYNPLNRPVHHYVRFPIGETEYTVQDPSGNYLKTQTLVVPQTVYDMPGRNPTAKLELMFKAEDLPPMGFKSYFVSVAPHKRINKGRRKERTTPKMAVGKILTTSALFFLARFGE</sequence>
<dbReference type="InterPro" id="IPR048534">
    <property type="entry name" value="Man2a1-like_dom"/>
</dbReference>
<dbReference type="SUPFAM" id="SSF88688">
    <property type="entry name" value="Families 57/38 glycoside transferase middle domain"/>
    <property type="match status" value="1"/>
</dbReference>
<dbReference type="EMBL" id="JARGDH010000002">
    <property type="protein sequence ID" value="KAL0274521.1"/>
    <property type="molecule type" value="Genomic_DNA"/>
</dbReference>
<evidence type="ECO:0000256" key="7">
    <source>
        <dbReference type="ARBA" id="ARBA00023295"/>
    </source>
</evidence>
<comment type="similarity">
    <text evidence="2">Belongs to the glycosyl hydrolase 38 family.</text>
</comment>
<dbReference type="PANTHER" id="PTHR11607">
    <property type="entry name" value="ALPHA-MANNOSIDASE"/>
    <property type="match status" value="1"/>
</dbReference>
<dbReference type="SUPFAM" id="SSF88713">
    <property type="entry name" value="Glycoside hydrolase/deacetylase"/>
    <property type="match status" value="1"/>
</dbReference>
<evidence type="ECO:0000256" key="2">
    <source>
        <dbReference type="ARBA" id="ARBA00009792"/>
    </source>
</evidence>
<dbReference type="Gene3D" id="3.20.110.10">
    <property type="entry name" value="Glycoside hydrolase 38, N terminal domain"/>
    <property type="match status" value="1"/>
</dbReference>
<dbReference type="PANTHER" id="PTHR11607:SF3">
    <property type="entry name" value="LYSOSOMAL ALPHA-MANNOSIDASE"/>
    <property type="match status" value="1"/>
</dbReference>
<keyword evidence="6" id="KW-1015">Disulfide bond</keyword>
<evidence type="ECO:0000256" key="1">
    <source>
        <dbReference type="ARBA" id="ARBA00001947"/>
    </source>
</evidence>
<dbReference type="InterPro" id="IPR037094">
    <property type="entry name" value="Glyco_hydro_38_cen_sf"/>
</dbReference>
<accession>A0AAW2HY93</accession>
<proteinExistence type="inferred from homology"/>
<evidence type="ECO:0000256" key="5">
    <source>
        <dbReference type="ARBA" id="ARBA00022833"/>
    </source>
</evidence>
<keyword evidence="5" id="KW-0862">Zinc</keyword>
<protein>
    <recommendedName>
        <fullName evidence="9">Glycoside hydrolase family 38 central domain-containing protein</fullName>
    </recommendedName>
</protein>
<comment type="cofactor">
    <cofactor evidence="1">
        <name>Zn(2+)</name>
        <dbReference type="ChEBI" id="CHEBI:29105"/>
    </cofactor>
</comment>
<dbReference type="Pfam" id="PF01074">
    <property type="entry name" value="Glyco_hydro_38N"/>
    <property type="match status" value="1"/>
</dbReference>
<dbReference type="GO" id="GO:0005764">
    <property type="term" value="C:lysosome"/>
    <property type="evidence" value="ECO:0007669"/>
    <property type="project" value="TreeGrafter"/>
</dbReference>
<dbReference type="SMART" id="SM00872">
    <property type="entry name" value="Alpha-mann_mid"/>
    <property type="match status" value="1"/>
</dbReference>
<dbReference type="GO" id="GO:0004559">
    <property type="term" value="F:alpha-mannosidase activity"/>
    <property type="evidence" value="ECO:0007669"/>
    <property type="project" value="InterPro"/>
</dbReference>
<dbReference type="InterPro" id="IPR015341">
    <property type="entry name" value="Glyco_hydro_38_cen"/>
</dbReference>
<dbReference type="GO" id="GO:0046872">
    <property type="term" value="F:metal ion binding"/>
    <property type="evidence" value="ECO:0007669"/>
    <property type="project" value="UniProtKB-KW"/>
</dbReference>
<dbReference type="InterPro" id="IPR000602">
    <property type="entry name" value="Glyco_hydro_38_N"/>
</dbReference>
<gene>
    <name evidence="10" type="ORF">PYX00_002621</name>
</gene>
<dbReference type="InterPro" id="IPR013780">
    <property type="entry name" value="Glyco_hydro_b"/>
</dbReference>
<evidence type="ECO:0000259" key="9">
    <source>
        <dbReference type="SMART" id="SM00872"/>
    </source>
</evidence>
<dbReference type="SUPFAM" id="SSF74650">
    <property type="entry name" value="Galactose mutarotase-like"/>
    <property type="match status" value="1"/>
</dbReference>
<dbReference type="InterPro" id="IPR011013">
    <property type="entry name" value="Gal_mutarotase_sf_dom"/>
</dbReference>
<evidence type="ECO:0000256" key="6">
    <source>
        <dbReference type="ARBA" id="ARBA00023157"/>
    </source>
</evidence>
<evidence type="ECO:0000313" key="10">
    <source>
        <dbReference type="EMBL" id="KAL0274521.1"/>
    </source>
</evidence>
<feature type="transmembrane region" description="Helical" evidence="8">
    <location>
        <begin position="29"/>
        <end position="50"/>
    </location>
</feature>
<evidence type="ECO:0000256" key="8">
    <source>
        <dbReference type="SAM" id="Phobius"/>
    </source>
</evidence>
<keyword evidence="7" id="KW-0326">Glycosidase</keyword>
<dbReference type="FunFam" id="1.20.1270.50:FF:000002">
    <property type="entry name" value="Alpha-mannosidase"/>
    <property type="match status" value="1"/>
</dbReference>
<keyword evidence="8" id="KW-0812">Transmembrane</keyword>
<dbReference type="Pfam" id="PF09261">
    <property type="entry name" value="Alpha-mann_mid"/>
    <property type="match status" value="1"/>
</dbReference>
<dbReference type="InterPro" id="IPR028995">
    <property type="entry name" value="Glyco_hydro_57/38_cen_sf"/>
</dbReference>
<comment type="caution">
    <text evidence="10">The sequence shown here is derived from an EMBL/GenBank/DDBJ whole genome shotgun (WGS) entry which is preliminary data.</text>
</comment>
<feature type="domain" description="Glycoside hydrolase family 38 central" evidence="9">
    <location>
        <begin position="356"/>
        <end position="431"/>
    </location>
</feature>
<keyword evidence="3" id="KW-0479">Metal-binding</keyword>
<name>A0AAW2HY93_9NEOP</name>
<reference evidence="10" key="1">
    <citation type="journal article" date="2024" name="Gigascience">
        <title>Chromosome-level genome of the poultry shaft louse Menopon gallinae provides insight into the host-switching and adaptive evolution of parasitic lice.</title>
        <authorList>
            <person name="Xu Y."/>
            <person name="Ma L."/>
            <person name="Liu S."/>
            <person name="Liang Y."/>
            <person name="Liu Q."/>
            <person name="He Z."/>
            <person name="Tian L."/>
            <person name="Duan Y."/>
            <person name="Cai W."/>
            <person name="Li H."/>
            <person name="Song F."/>
        </authorList>
    </citation>
    <scope>NUCLEOTIDE SEQUENCE</scope>
    <source>
        <strain evidence="10">Cailab_2023a</strain>
    </source>
</reference>
<dbReference type="GO" id="GO:0030246">
    <property type="term" value="F:carbohydrate binding"/>
    <property type="evidence" value="ECO:0007669"/>
    <property type="project" value="InterPro"/>
</dbReference>
<dbReference type="FunFam" id="2.60.40.1180:FF:000018">
    <property type="entry name" value="Alpha-mannosidase"/>
    <property type="match status" value="1"/>
</dbReference>
<evidence type="ECO:0000256" key="4">
    <source>
        <dbReference type="ARBA" id="ARBA00022801"/>
    </source>
</evidence>